<dbReference type="InterPro" id="IPR000477">
    <property type="entry name" value="RT_dom"/>
</dbReference>
<protein>
    <recommendedName>
        <fullName evidence="2">Reverse transcriptase domain-containing protein</fullName>
    </recommendedName>
</protein>
<dbReference type="GO" id="GO:0003824">
    <property type="term" value="F:catalytic activity"/>
    <property type="evidence" value="ECO:0007669"/>
    <property type="project" value="InterPro"/>
</dbReference>
<comment type="caution">
    <text evidence="3">The sequence shown here is derived from an EMBL/GenBank/DDBJ whole genome shotgun (WGS) entry which is preliminary data.</text>
</comment>
<dbReference type="PROSITE" id="PS50878">
    <property type="entry name" value="RT_POL"/>
    <property type="match status" value="1"/>
</dbReference>
<dbReference type="PANTHER" id="PTHR33710">
    <property type="entry name" value="BNAC02G09200D PROTEIN"/>
    <property type="match status" value="1"/>
</dbReference>
<evidence type="ECO:0000313" key="4">
    <source>
        <dbReference type="Proteomes" id="UP000811246"/>
    </source>
</evidence>
<dbReference type="PANTHER" id="PTHR33710:SF77">
    <property type="entry name" value="DNASE I-LIKE SUPERFAMILY PROTEIN"/>
    <property type="match status" value="1"/>
</dbReference>
<dbReference type="AlphaFoldDB" id="A0A922DG03"/>
<feature type="domain" description="Reverse transcriptase" evidence="2">
    <location>
        <begin position="482"/>
        <end position="605"/>
    </location>
</feature>
<accession>A0A922DG03</accession>
<reference evidence="3" key="1">
    <citation type="submission" date="2021-01" db="EMBL/GenBank/DDBJ databases">
        <authorList>
            <person name="Lovell J.T."/>
            <person name="Bentley N."/>
            <person name="Bhattarai G."/>
            <person name="Jenkins J.W."/>
            <person name="Sreedasyam A."/>
            <person name="Alarcon Y."/>
            <person name="Bock C."/>
            <person name="Boston L."/>
            <person name="Carlson J."/>
            <person name="Cervantes K."/>
            <person name="Clermont K."/>
            <person name="Krom N."/>
            <person name="Kubenka K."/>
            <person name="Mamidi S."/>
            <person name="Mattison C."/>
            <person name="Monteros M."/>
            <person name="Pisani C."/>
            <person name="Plott C."/>
            <person name="Rajasekar S."/>
            <person name="Rhein H.S."/>
            <person name="Rohla C."/>
            <person name="Song M."/>
            <person name="Hilaire R.S."/>
            <person name="Shu S."/>
            <person name="Wells L."/>
            <person name="Wang X."/>
            <person name="Webber J."/>
            <person name="Heerema R.J."/>
            <person name="Klein P."/>
            <person name="Conner P."/>
            <person name="Grauke L."/>
            <person name="Grimwood J."/>
            <person name="Schmutz J."/>
            <person name="Randall J.J."/>
        </authorList>
    </citation>
    <scope>NUCLEOTIDE SEQUENCE</scope>
    <source>
        <tissue evidence="3">Leaf</tissue>
    </source>
</reference>
<dbReference type="Proteomes" id="UP000811246">
    <property type="component" value="Chromosome 12"/>
</dbReference>
<keyword evidence="1" id="KW-0175">Coiled coil</keyword>
<proteinExistence type="predicted"/>
<gene>
    <name evidence="3" type="ORF">I3842_12G027600</name>
</gene>
<organism evidence="3 4">
    <name type="scientific">Carya illinoinensis</name>
    <name type="common">Pecan</name>
    <dbReference type="NCBI Taxonomy" id="32201"/>
    <lineage>
        <taxon>Eukaryota</taxon>
        <taxon>Viridiplantae</taxon>
        <taxon>Streptophyta</taxon>
        <taxon>Embryophyta</taxon>
        <taxon>Tracheophyta</taxon>
        <taxon>Spermatophyta</taxon>
        <taxon>Magnoliopsida</taxon>
        <taxon>eudicotyledons</taxon>
        <taxon>Gunneridae</taxon>
        <taxon>Pentapetalae</taxon>
        <taxon>rosids</taxon>
        <taxon>fabids</taxon>
        <taxon>Fagales</taxon>
        <taxon>Juglandaceae</taxon>
        <taxon>Carya</taxon>
    </lineage>
</organism>
<evidence type="ECO:0000256" key="1">
    <source>
        <dbReference type="SAM" id="Coils"/>
    </source>
</evidence>
<dbReference type="Pfam" id="PF03372">
    <property type="entry name" value="Exo_endo_phos"/>
    <property type="match status" value="1"/>
</dbReference>
<dbReference type="InterPro" id="IPR005135">
    <property type="entry name" value="Endo/exonuclease/phosphatase"/>
</dbReference>
<dbReference type="EMBL" id="CM031836">
    <property type="protein sequence ID" value="KAG6683712.1"/>
    <property type="molecule type" value="Genomic_DNA"/>
</dbReference>
<dbReference type="Pfam" id="PF00078">
    <property type="entry name" value="RVT_1"/>
    <property type="match status" value="1"/>
</dbReference>
<feature type="coiled-coil region" evidence="1">
    <location>
        <begin position="313"/>
        <end position="340"/>
    </location>
</feature>
<dbReference type="CDD" id="cd01650">
    <property type="entry name" value="RT_nLTR_like"/>
    <property type="match status" value="1"/>
</dbReference>
<name>A0A922DG03_CARIL</name>
<sequence length="605" mass="69914">MIILSWNCRGLGNPRTVRELHLLVKEKGPRIVFLSETKCRRDRVEGVRNKVGFDESFVVDSVGRSGGLAMVWKAEMQVDLYSYSQSHISLLVSQNEGGQKVMVTGFYGNPVVEKRKLSWNLLRRLKPEGQMAWLCCGDFNELLTNEEQHGGVNRTFSQMEYFREALDECELSDLGYEGSKFTWSNKREGNGFIKERLDRAFGNHQWHLSFHQTRVQVLPVLQSDHSPLLVSCMREDGISNRGSKIFRYEASWSKIEECKEVVKNNWESSMRGDNPINRIQSNLIKCKIKLQDWAKSLGGSKKRIVQQKRSILQEALEANKGELNEEIKRLQGEIDDLLEEEEVRWRQRSKQLWLKEGDRNSRYFHKCATQRRQWNAIRVVGNETGQVARNQEEISSLFQEYYQNLFESSNPRNIEDILRDIEPGVTIDMNRQLVKECSFDEVKQAVFEMDPMSAPGPDGFSAGFYQDHWMCVGPAVYMAVKEVLSGERGVGRLNETYIVLIPKKKKPAFVSEFRPISLCNVLYKVVSKVLANRLKRILPLLISPSQSAFVPGRLISDNIVVAYEAMHSMQHRMRGKKEGYMAVKLDMSKAYDRIEWENLFILQED</sequence>
<evidence type="ECO:0000313" key="3">
    <source>
        <dbReference type="EMBL" id="KAG6683712.1"/>
    </source>
</evidence>
<evidence type="ECO:0000259" key="2">
    <source>
        <dbReference type="PROSITE" id="PS50878"/>
    </source>
</evidence>